<protein>
    <submittedName>
        <fullName evidence="2">Uncharacterized protein TCIL3000_9_1880</fullName>
    </submittedName>
</protein>
<dbReference type="EMBL" id="HE575322">
    <property type="protein sequence ID" value="CCC92791.1"/>
    <property type="molecule type" value="Genomic_DNA"/>
</dbReference>
<evidence type="ECO:0000313" key="2">
    <source>
        <dbReference type="EMBL" id="CCC92791.1"/>
    </source>
</evidence>
<reference evidence="2" key="1">
    <citation type="journal article" date="2012" name="Proc. Natl. Acad. Sci. U.S.A.">
        <title>Antigenic diversity is generated by distinct evolutionary mechanisms in African trypanosome species.</title>
        <authorList>
            <person name="Jackson A.P."/>
            <person name="Berry A."/>
            <person name="Aslett M."/>
            <person name="Allison H.C."/>
            <person name="Burton P."/>
            <person name="Vavrova-Anderson J."/>
            <person name="Brown R."/>
            <person name="Browne H."/>
            <person name="Corton N."/>
            <person name="Hauser H."/>
            <person name="Gamble J."/>
            <person name="Gilderthorp R."/>
            <person name="Marcello L."/>
            <person name="McQuillan J."/>
            <person name="Otto T.D."/>
            <person name="Quail M.A."/>
            <person name="Sanders M.J."/>
            <person name="van Tonder A."/>
            <person name="Ginger M.L."/>
            <person name="Field M.C."/>
            <person name="Barry J.D."/>
            <person name="Hertz-Fowler C."/>
            <person name="Berriman M."/>
        </authorList>
    </citation>
    <scope>NUCLEOTIDE SEQUENCE</scope>
    <source>
        <strain evidence="2">IL3000</strain>
    </source>
</reference>
<feature type="compositionally biased region" description="Low complexity" evidence="1">
    <location>
        <begin position="256"/>
        <end position="268"/>
    </location>
</feature>
<dbReference type="AlphaFoldDB" id="G0UTS7"/>
<feature type="region of interest" description="Disordered" evidence="1">
    <location>
        <begin position="250"/>
        <end position="273"/>
    </location>
</feature>
<gene>
    <name evidence="2" type="ORF">TCIL3000_9_1880</name>
</gene>
<organism evidence="2">
    <name type="scientific">Trypanosoma congolense (strain IL3000)</name>
    <dbReference type="NCBI Taxonomy" id="1068625"/>
    <lineage>
        <taxon>Eukaryota</taxon>
        <taxon>Discoba</taxon>
        <taxon>Euglenozoa</taxon>
        <taxon>Kinetoplastea</taxon>
        <taxon>Metakinetoplastina</taxon>
        <taxon>Trypanosomatida</taxon>
        <taxon>Trypanosomatidae</taxon>
        <taxon>Trypanosoma</taxon>
        <taxon>Nannomonas</taxon>
    </lineage>
</organism>
<sequence>MLRRAVCRLQQASHNPPVGSANIPNPYPTEGGHVPIWSMVNGFVQKRNWVFRNPEWCDLCKEPVALWVNHHGRKDHALMDMHYTQMMEFPRRWNPEEVLAAFFHQLHLPVEVYQQRYAHYERSHRNELYSMLVELEAANMLYFGEPRNTYLHRMQGGLRGMDHQGALVLHRYIIGPFMRLYPNGHIQDYSNLVDFVTCAYNMETVYDLCGFHTLDKVALKADYKPSSPAALGLGGIAVHSSASHGFVQSPIESHNQQQQQQQQLQQTQRPGRATLAGAMGSRSAADIDEEAFSRKAVFVRQLLGQLRWLTLPDEEHPAGHKFPQHLVLLGELCLKYLVVEIIAARLCEYMVRVEPVWRDHGYERVKLNVDKVVRQREDILPKPVKYFYRPMSPNMDDLYSTKTGVLDEALEKAVVSQSGLGGRQ</sequence>
<name>G0UTS7_TRYCI</name>
<dbReference type="CDD" id="cd23721">
    <property type="entry name" value="ZF_RNaseIII_KREPB7"/>
    <property type="match status" value="1"/>
</dbReference>
<evidence type="ECO:0000256" key="1">
    <source>
        <dbReference type="SAM" id="MobiDB-lite"/>
    </source>
</evidence>
<accession>G0UTS7</accession>
<dbReference type="VEuPathDB" id="TriTrypDB:TcIL3000_9_1880"/>
<proteinExistence type="predicted"/>